<evidence type="ECO:0000256" key="5">
    <source>
        <dbReference type="SAM" id="Phobius"/>
    </source>
</evidence>
<proteinExistence type="predicted"/>
<dbReference type="InterPro" id="IPR005829">
    <property type="entry name" value="Sugar_transporter_CS"/>
</dbReference>
<feature type="transmembrane region" description="Helical" evidence="5">
    <location>
        <begin position="298"/>
        <end position="320"/>
    </location>
</feature>
<evidence type="ECO:0000256" key="4">
    <source>
        <dbReference type="ARBA" id="ARBA00023136"/>
    </source>
</evidence>
<evidence type="ECO:0000256" key="3">
    <source>
        <dbReference type="ARBA" id="ARBA00022989"/>
    </source>
</evidence>
<evidence type="ECO:0000313" key="8">
    <source>
        <dbReference type="Proteomes" id="UP001162881"/>
    </source>
</evidence>
<keyword evidence="2 5" id="KW-0812">Transmembrane</keyword>
<feature type="transmembrane region" description="Helical" evidence="5">
    <location>
        <begin position="151"/>
        <end position="174"/>
    </location>
</feature>
<feature type="transmembrane region" description="Helical" evidence="5">
    <location>
        <begin position="68"/>
        <end position="86"/>
    </location>
</feature>
<keyword evidence="3 5" id="KW-1133">Transmembrane helix</keyword>
<gene>
    <name evidence="7" type="ORF">MTR62_03625</name>
</gene>
<dbReference type="Pfam" id="PF07690">
    <property type="entry name" value="MFS_1"/>
    <property type="match status" value="1"/>
</dbReference>
<dbReference type="InterPro" id="IPR011701">
    <property type="entry name" value="MFS"/>
</dbReference>
<accession>A0ABT0B9V1</accession>
<feature type="transmembrane region" description="Helical" evidence="5">
    <location>
        <begin position="124"/>
        <end position="145"/>
    </location>
</feature>
<keyword evidence="8" id="KW-1185">Reference proteome</keyword>
<sequence length="402" mass="40287">MSLVLCGAVMLLDGYDLTAMPLAVPHLGPLLGLAPQGFALALSAVLLGLGLGAVTLAPLGDRFGRRRVILAALPVLAAATFGTASGRTLEAFAAWRLLTGLALGACLPNVTALSAELARPGRRASTMSVVSMAIPLGAAGAGLIVPPLVALAGWAAIFLLAGIVTLVLFVALWLGLAEAPQMASTASQNTRIAALWLALLAPSVRRVTGLICALYALNAGVLYYVNSWVPTVLPWAGFPLASAAHAVALLQIGGMAIALVLARLLDAGRGIAVLAASYAVIAAALLAFGLIAPTRLGWGALLLLAGGGVAGVHVAILALASQWVAPRLLSSLIGMAVALARIGAIGGPLLGGLVVARVPAEPAGASAFFALAAVPVAACLGLVLLLRRTAPRRPAQGNSVEP</sequence>
<comment type="caution">
    <text evidence="7">The sequence shown here is derived from an EMBL/GenBank/DDBJ whole genome shotgun (WGS) entry which is preliminary data.</text>
</comment>
<dbReference type="InterPro" id="IPR020846">
    <property type="entry name" value="MFS_dom"/>
</dbReference>
<feature type="transmembrane region" description="Helical" evidence="5">
    <location>
        <begin position="38"/>
        <end position="56"/>
    </location>
</feature>
<name>A0ABT0B9V1_9SPHN</name>
<dbReference type="PANTHER" id="PTHR23508">
    <property type="entry name" value="CARBOXYLIC ACID TRANSPORTER PROTEIN HOMOLOG"/>
    <property type="match status" value="1"/>
</dbReference>
<feature type="transmembrane region" description="Helical" evidence="5">
    <location>
        <begin position="273"/>
        <end position="292"/>
    </location>
</feature>
<feature type="transmembrane region" description="Helical" evidence="5">
    <location>
        <begin position="367"/>
        <end position="386"/>
    </location>
</feature>
<evidence type="ECO:0000313" key="7">
    <source>
        <dbReference type="EMBL" id="MCJ2181798.1"/>
    </source>
</evidence>
<dbReference type="Proteomes" id="UP001162881">
    <property type="component" value="Unassembled WGS sequence"/>
</dbReference>
<reference evidence="7" key="1">
    <citation type="submission" date="2022-03" db="EMBL/GenBank/DDBJ databases">
        <title>Identification of a novel bacterium isolated from mangrove sediments.</title>
        <authorList>
            <person name="Pan X."/>
        </authorList>
    </citation>
    <scope>NUCLEOTIDE SEQUENCE</scope>
    <source>
        <strain evidence="7">B1949</strain>
    </source>
</reference>
<organism evidence="7 8">
    <name type="scientific">Novosphingobium organovorum</name>
    <dbReference type="NCBI Taxonomy" id="2930092"/>
    <lineage>
        <taxon>Bacteria</taxon>
        <taxon>Pseudomonadati</taxon>
        <taxon>Pseudomonadota</taxon>
        <taxon>Alphaproteobacteria</taxon>
        <taxon>Sphingomonadales</taxon>
        <taxon>Sphingomonadaceae</taxon>
        <taxon>Novosphingobium</taxon>
    </lineage>
</organism>
<dbReference type="InterPro" id="IPR036259">
    <property type="entry name" value="MFS_trans_sf"/>
</dbReference>
<feature type="transmembrane region" description="Helical" evidence="5">
    <location>
        <begin position="92"/>
        <end position="112"/>
    </location>
</feature>
<feature type="transmembrane region" description="Helical" evidence="5">
    <location>
        <begin position="237"/>
        <end position="261"/>
    </location>
</feature>
<evidence type="ECO:0000259" key="6">
    <source>
        <dbReference type="PROSITE" id="PS50850"/>
    </source>
</evidence>
<dbReference type="PANTHER" id="PTHR23508:SF10">
    <property type="entry name" value="CARBOXYLIC ACID TRANSPORTER PROTEIN HOMOLOG"/>
    <property type="match status" value="1"/>
</dbReference>
<dbReference type="SUPFAM" id="SSF103473">
    <property type="entry name" value="MFS general substrate transporter"/>
    <property type="match status" value="1"/>
</dbReference>
<evidence type="ECO:0000256" key="1">
    <source>
        <dbReference type="ARBA" id="ARBA00004141"/>
    </source>
</evidence>
<dbReference type="PROSITE" id="PS00217">
    <property type="entry name" value="SUGAR_TRANSPORT_2"/>
    <property type="match status" value="1"/>
</dbReference>
<dbReference type="EMBL" id="JALHLF010000007">
    <property type="protein sequence ID" value="MCJ2181798.1"/>
    <property type="molecule type" value="Genomic_DNA"/>
</dbReference>
<comment type="subcellular location">
    <subcellularLocation>
        <location evidence="1">Membrane</location>
        <topology evidence="1">Multi-pass membrane protein</topology>
    </subcellularLocation>
</comment>
<evidence type="ECO:0000256" key="2">
    <source>
        <dbReference type="ARBA" id="ARBA00022692"/>
    </source>
</evidence>
<feature type="transmembrane region" description="Helical" evidence="5">
    <location>
        <begin position="332"/>
        <end position="355"/>
    </location>
</feature>
<dbReference type="Gene3D" id="1.20.1250.20">
    <property type="entry name" value="MFS general substrate transporter like domains"/>
    <property type="match status" value="1"/>
</dbReference>
<dbReference type="RefSeq" id="WP_244017038.1">
    <property type="nucleotide sequence ID" value="NZ_JALHLF010000007.1"/>
</dbReference>
<feature type="domain" description="Major facilitator superfamily (MFS) profile" evidence="6">
    <location>
        <begin position="2"/>
        <end position="390"/>
    </location>
</feature>
<protein>
    <submittedName>
        <fullName evidence="7">MFS transporter</fullName>
    </submittedName>
</protein>
<dbReference type="PROSITE" id="PS50850">
    <property type="entry name" value="MFS"/>
    <property type="match status" value="1"/>
</dbReference>
<keyword evidence="4 5" id="KW-0472">Membrane</keyword>